<accession>A0AAI9ZXT5</accession>
<protein>
    <submittedName>
        <fullName evidence="1">Uncharacterized protein</fullName>
    </submittedName>
</protein>
<keyword evidence="2" id="KW-1185">Reference proteome</keyword>
<dbReference type="GeneID" id="85466872"/>
<reference evidence="1" key="1">
    <citation type="submission" date="2021-06" db="EMBL/GenBank/DDBJ databases">
        <title>Comparative genomics, transcriptomics and evolutionary studies reveal genomic signatures of adaptation to plant cell wall in hemibiotrophic fungi.</title>
        <authorList>
            <consortium name="DOE Joint Genome Institute"/>
            <person name="Baroncelli R."/>
            <person name="Diaz J.F."/>
            <person name="Benocci T."/>
            <person name="Peng M."/>
            <person name="Battaglia E."/>
            <person name="Haridas S."/>
            <person name="Andreopoulos W."/>
            <person name="Labutti K."/>
            <person name="Pangilinan J."/>
            <person name="Floch G.L."/>
            <person name="Makela M.R."/>
            <person name="Henrissat B."/>
            <person name="Grigoriev I.V."/>
            <person name="Crouch J.A."/>
            <person name="De Vries R.P."/>
            <person name="Sukno S.A."/>
            <person name="Thon M.R."/>
        </authorList>
    </citation>
    <scope>NUCLEOTIDE SEQUENCE</scope>
    <source>
        <strain evidence="1">CBS 102054</strain>
    </source>
</reference>
<dbReference type="AlphaFoldDB" id="A0AAI9ZXT5"/>
<gene>
    <name evidence="1" type="ORF">BDP81DRAFT_159778</name>
</gene>
<evidence type="ECO:0000313" key="1">
    <source>
        <dbReference type="EMBL" id="KAK1640205.1"/>
    </source>
</evidence>
<name>A0AAI9ZXT5_9PEZI</name>
<dbReference type="RefSeq" id="XP_060448812.1">
    <property type="nucleotide sequence ID" value="XM_060582010.1"/>
</dbReference>
<dbReference type="EMBL" id="JAHMHQ010000004">
    <property type="protein sequence ID" value="KAK1640205.1"/>
    <property type="molecule type" value="Genomic_DNA"/>
</dbReference>
<dbReference type="Proteomes" id="UP001243989">
    <property type="component" value="Unassembled WGS sequence"/>
</dbReference>
<sequence>MEHLIFAQIWYLWCESACYVVSLVNRGWRHLGAVIIKRSARILLIRFYHLSYRITDTFRVLSALPPVVAVAGLAEKMEMVRNPASDDNLLRVLCAAIGRPKAPRSPRSPEDAPRGAMQLRAVTSSAPSPTCDRSHAIEAILVPIWTFCRPKSF</sequence>
<organism evidence="1 2">
    <name type="scientific">Colletotrichum phormii</name>
    <dbReference type="NCBI Taxonomy" id="359342"/>
    <lineage>
        <taxon>Eukaryota</taxon>
        <taxon>Fungi</taxon>
        <taxon>Dikarya</taxon>
        <taxon>Ascomycota</taxon>
        <taxon>Pezizomycotina</taxon>
        <taxon>Sordariomycetes</taxon>
        <taxon>Hypocreomycetidae</taxon>
        <taxon>Glomerellales</taxon>
        <taxon>Glomerellaceae</taxon>
        <taxon>Colletotrichum</taxon>
        <taxon>Colletotrichum acutatum species complex</taxon>
    </lineage>
</organism>
<evidence type="ECO:0000313" key="2">
    <source>
        <dbReference type="Proteomes" id="UP001243989"/>
    </source>
</evidence>
<comment type="caution">
    <text evidence="1">The sequence shown here is derived from an EMBL/GenBank/DDBJ whole genome shotgun (WGS) entry which is preliminary data.</text>
</comment>
<proteinExistence type="predicted"/>